<keyword evidence="4" id="KW-0472">Membrane</keyword>
<sequence length="118" mass="13000">MAGLDELPQMASIDQGDALDEVQQVAALMQARITQNWRRPASARNGMEALLTISLVPTGEVVGITVATGSGSNAFDRSAIAAVERVGQFPEVAVLSISDFERYFRRFPLRFRPEDLRY</sequence>
<organism evidence="5 6">
    <name type="scientific">Candidatus Paraluminiphilus aquimaris</name>
    <dbReference type="NCBI Taxonomy" id="2518994"/>
    <lineage>
        <taxon>Bacteria</taxon>
        <taxon>Pseudomonadati</taxon>
        <taxon>Pseudomonadota</taxon>
        <taxon>Gammaproteobacteria</taxon>
        <taxon>Cellvibrionales</taxon>
        <taxon>Halieaceae</taxon>
        <taxon>Candidatus Paraluminiphilus</taxon>
    </lineage>
</organism>
<gene>
    <name evidence="5" type="ORF">E0F26_00565</name>
</gene>
<evidence type="ECO:0000313" key="6">
    <source>
        <dbReference type="Proteomes" id="UP001317963"/>
    </source>
</evidence>
<evidence type="ECO:0000256" key="2">
    <source>
        <dbReference type="ARBA" id="ARBA00022692"/>
    </source>
</evidence>
<evidence type="ECO:0000256" key="3">
    <source>
        <dbReference type="ARBA" id="ARBA00022989"/>
    </source>
</evidence>
<reference evidence="5 6" key="1">
    <citation type="submission" date="2019-02" db="EMBL/GenBank/DDBJ databases">
        <title>Halieaceae_genomes.</title>
        <authorList>
            <person name="Li S.-H."/>
        </authorList>
    </citation>
    <scope>NUCLEOTIDE SEQUENCE [LARGE SCALE GENOMIC DNA]</scope>
    <source>
        <strain evidence="5 6">JH123</strain>
    </source>
</reference>
<keyword evidence="2" id="KW-0812">Transmembrane</keyword>
<dbReference type="NCBIfam" id="TIGR01352">
    <property type="entry name" value="tonB_Cterm"/>
    <property type="match status" value="1"/>
</dbReference>
<keyword evidence="3" id="KW-1133">Transmembrane helix</keyword>
<dbReference type="InterPro" id="IPR006260">
    <property type="entry name" value="TonB/TolA_C"/>
</dbReference>
<keyword evidence="6" id="KW-1185">Reference proteome</keyword>
<evidence type="ECO:0000256" key="4">
    <source>
        <dbReference type="ARBA" id="ARBA00023136"/>
    </source>
</evidence>
<comment type="subcellular location">
    <subcellularLocation>
        <location evidence="1">Membrane</location>
        <topology evidence="1">Single-pass membrane protein</topology>
    </subcellularLocation>
</comment>
<dbReference type="SUPFAM" id="SSF74653">
    <property type="entry name" value="TolA/TonB C-terminal domain"/>
    <property type="match status" value="1"/>
</dbReference>
<dbReference type="Proteomes" id="UP001317963">
    <property type="component" value="Chromosome"/>
</dbReference>
<proteinExistence type="predicted"/>
<dbReference type="EMBL" id="CP036501">
    <property type="protein sequence ID" value="UZP73316.1"/>
    <property type="molecule type" value="Genomic_DNA"/>
</dbReference>
<evidence type="ECO:0000313" key="5">
    <source>
        <dbReference type="EMBL" id="UZP73316.1"/>
    </source>
</evidence>
<dbReference type="Gene3D" id="3.30.1150.10">
    <property type="match status" value="1"/>
</dbReference>
<evidence type="ECO:0000256" key="1">
    <source>
        <dbReference type="ARBA" id="ARBA00004167"/>
    </source>
</evidence>
<dbReference type="Pfam" id="PF13103">
    <property type="entry name" value="TonB_2"/>
    <property type="match status" value="1"/>
</dbReference>
<name>A0ABY6Q3V0_9GAMM</name>
<protein>
    <submittedName>
        <fullName evidence="5">TonB C-terminal domain-containing protein</fullName>
    </submittedName>
</protein>
<accession>A0ABY6Q3V0</accession>